<gene>
    <name evidence="2" type="ORF">O4U47_05875</name>
</gene>
<sequence length="159" mass="17806">MSSDGFTTCLWFDGRAREAAEFYTSVFPDSFMGTAIAQPEGLPSPPADELLVDFTIKGEKFVGLNGGPMFTFNEAISFQIHCDDQDEVDYYWDRLTADGGEEGPCGWLKDKFGVSWQVIPKVFLEMMGDPDTARVQRVSDAMMTMKKLDITELEKAFNV</sequence>
<dbReference type="InterPro" id="IPR028973">
    <property type="entry name" value="PhnB-like"/>
</dbReference>
<dbReference type="InterPro" id="IPR009725">
    <property type="entry name" value="3_dmu_93_MTrfase"/>
</dbReference>
<protein>
    <submittedName>
        <fullName evidence="2">VOC family protein</fullName>
    </submittedName>
</protein>
<dbReference type="Gene3D" id="3.10.180.10">
    <property type="entry name" value="2,3-Dihydroxybiphenyl 1,2-Dioxygenase, domain 1"/>
    <property type="match status" value="1"/>
</dbReference>
<organism evidence="2 3">
    <name type="scientific">Nocardiopsis suaedae</name>
    <dbReference type="NCBI Taxonomy" id="3018444"/>
    <lineage>
        <taxon>Bacteria</taxon>
        <taxon>Bacillati</taxon>
        <taxon>Actinomycetota</taxon>
        <taxon>Actinomycetes</taxon>
        <taxon>Streptosporangiales</taxon>
        <taxon>Nocardiopsidaceae</taxon>
        <taxon>Nocardiopsis</taxon>
    </lineage>
</organism>
<dbReference type="SUPFAM" id="SSF54593">
    <property type="entry name" value="Glyoxalase/Bleomycin resistance protein/Dihydroxybiphenyl dioxygenase"/>
    <property type="match status" value="1"/>
</dbReference>
<evidence type="ECO:0000313" key="3">
    <source>
        <dbReference type="Proteomes" id="UP001165685"/>
    </source>
</evidence>
<dbReference type="RefSeq" id="WP_270676518.1">
    <property type="nucleotide sequence ID" value="NZ_JAQFWP010000007.1"/>
</dbReference>
<keyword evidence="3" id="KW-1185">Reference proteome</keyword>
<comment type="caution">
    <text evidence="2">The sequence shown here is derived from an EMBL/GenBank/DDBJ whole genome shotgun (WGS) entry which is preliminary data.</text>
</comment>
<dbReference type="CDD" id="cd06588">
    <property type="entry name" value="PhnB_like"/>
    <property type="match status" value="1"/>
</dbReference>
<dbReference type="PANTHER" id="PTHR33990">
    <property type="entry name" value="PROTEIN YJDN-RELATED"/>
    <property type="match status" value="1"/>
</dbReference>
<evidence type="ECO:0000259" key="1">
    <source>
        <dbReference type="Pfam" id="PF06983"/>
    </source>
</evidence>
<feature type="domain" description="PhnB-like" evidence="1">
    <location>
        <begin position="6"/>
        <end position="119"/>
    </location>
</feature>
<dbReference type="InterPro" id="IPR029068">
    <property type="entry name" value="Glyas_Bleomycin-R_OHBP_Dase"/>
</dbReference>
<proteinExistence type="predicted"/>
<dbReference type="EMBL" id="JAQFWP010000007">
    <property type="protein sequence ID" value="MDA2804032.1"/>
    <property type="molecule type" value="Genomic_DNA"/>
</dbReference>
<dbReference type="PANTHER" id="PTHR33990:SF2">
    <property type="entry name" value="PHNB-LIKE DOMAIN-CONTAINING PROTEIN"/>
    <property type="match status" value="1"/>
</dbReference>
<name>A0ABT4TH39_9ACTN</name>
<dbReference type="PIRSF" id="PIRSF021700">
    <property type="entry name" value="3_dmu_93_MTrfase"/>
    <property type="match status" value="1"/>
</dbReference>
<accession>A0ABT4TH39</accession>
<reference evidence="2" key="1">
    <citation type="submission" date="2023-01" db="EMBL/GenBank/DDBJ databases">
        <title>Draft genome sequence of Nocardiopsis sp. LSu2-4 isolated from halophytes.</title>
        <authorList>
            <person name="Duangmal K."/>
            <person name="Chantavorakit T."/>
        </authorList>
    </citation>
    <scope>NUCLEOTIDE SEQUENCE</scope>
    <source>
        <strain evidence="2">LSu2-4</strain>
    </source>
</reference>
<evidence type="ECO:0000313" key="2">
    <source>
        <dbReference type="EMBL" id="MDA2804032.1"/>
    </source>
</evidence>
<dbReference type="Proteomes" id="UP001165685">
    <property type="component" value="Unassembled WGS sequence"/>
</dbReference>
<dbReference type="Pfam" id="PF06983">
    <property type="entry name" value="3-dmu-9_3-mt"/>
    <property type="match status" value="1"/>
</dbReference>